<comment type="caution">
    <text evidence="3">The sequence shown here is derived from an EMBL/GenBank/DDBJ whole genome shotgun (WGS) entry which is preliminary data.</text>
</comment>
<dbReference type="AlphaFoldDB" id="A0A1G2KA26"/>
<accession>A0A1G2KA26</accession>
<dbReference type="InterPro" id="IPR018649">
    <property type="entry name" value="SHOCT"/>
</dbReference>
<evidence type="ECO:0000313" key="4">
    <source>
        <dbReference type="Proteomes" id="UP000178574"/>
    </source>
</evidence>
<dbReference type="Proteomes" id="UP000178574">
    <property type="component" value="Unassembled WGS sequence"/>
</dbReference>
<evidence type="ECO:0000259" key="2">
    <source>
        <dbReference type="Pfam" id="PF09851"/>
    </source>
</evidence>
<reference evidence="3 4" key="1">
    <citation type="journal article" date="2016" name="Nat. Commun.">
        <title>Thousands of microbial genomes shed light on interconnected biogeochemical processes in an aquifer system.</title>
        <authorList>
            <person name="Anantharaman K."/>
            <person name="Brown C.T."/>
            <person name="Hug L.A."/>
            <person name="Sharon I."/>
            <person name="Castelle C.J."/>
            <person name="Probst A.J."/>
            <person name="Thomas B.C."/>
            <person name="Singh A."/>
            <person name="Wilkins M.J."/>
            <person name="Karaoz U."/>
            <person name="Brodie E.L."/>
            <person name="Williams K.H."/>
            <person name="Hubbard S.S."/>
            <person name="Banfield J.F."/>
        </authorList>
    </citation>
    <scope>NUCLEOTIDE SEQUENCE [LARGE SCALE GENOMIC DNA]</scope>
</reference>
<keyword evidence="1" id="KW-0472">Membrane</keyword>
<evidence type="ECO:0000256" key="1">
    <source>
        <dbReference type="SAM" id="Phobius"/>
    </source>
</evidence>
<evidence type="ECO:0000313" key="3">
    <source>
        <dbReference type="EMBL" id="OGZ96272.1"/>
    </source>
</evidence>
<keyword evidence="1" id="KW-1133">Transmembrane helix</keyword>
<organism evidence="3 4">
    <name type="scientific">Candidatus Sungbacteria bacterium RIFCSPHIGHO2_01_FULL_50_25</name>
    <dbReference type="NCBI Taxonomy" id="1802265"/>
    <lineage>
        <taxon>Bacteria</taxon>
        <taxon>Candidatus Sungiibacteriota</taxon>
    </lineage>
</organism>
<protein>
    <recommendedName>
        <fullName evidence="2">SHOCT domain-containing protein</fullName>
    </recommendedName>
</protein>
<name>A0A1G2KA26_9BACT</name>
<proteinExistence type="predicted"/>
<feature type="transmembrane region" description="Helical" evidence="1">
    <location>
        <begin position="12"/>
        <end position="35"/>
    </location>
</feature>
<dbReference type="Pfam" id="PF09851">
    <property type="entry name" value="SHOCT"/>
    <property type="match status" value="1"/>
</dbReference>
<gene>
    <name evidence="3" type="ORF">A2847_00670</name>
</gene>
<keyword evidence="1" id="KW-0812">Transmembrane</keyword>
<sequence length="77" mass="8805">MMNPMMNFGGGFGALGFAFMLFWWILVIVAIAALLKWIFGQFAGKESQNRAIDILKERYARGEISKEEFEAKKREIA</sequence>
<dbReference type="EMBL" id="MHQD01000016">
    <property type="protein sequence ID" value="OGZ96272.1"/>
    <property type="molecule type" value="Genomic_DNA"/>
</dbReference>
<feature type="domain" description="SHOCT" evidence="2">
    <location>
        <begin position="51"/>
        <end position="76"/>
    </location>
</feature>